<dbReference type="EMBL" id="DABHBX010000047">
    <property type="protein sequence ID" value="HAJ1271472.1"/>
    <property type="molecule type" value="Genomic_DNA"/>
</dbReference>
<dbReference type="AlphaFoldDB" id="A0A779JQ57"/>
<organism evidence="1">
    <name type="scientific">Escherichia coli</name>
    <dbReference type="NCBI Taxonomy" id="562"/>
    <lineage>
        <taxon>Bacteria</taxon>
        <taxon>Pseudomonadati</taxon>
        <taxon>Pseudomonadota</taxon>
        <taxon>Gammaproteobacteria</taxon>
        <taxon>Enterobacterales</taxon>
        <taxon>Enterobacteriaceae</taxon>
        <taxon>Escherichia</taxon>
    </lineage>
</organism>
<proteinExistence type="predicted"/>
<accession>A0A779JQ57</accession>
<gene>
    <name evidence="1" type="ORF">HL639_24615</name>
</gene>
<sequence>MHTGFLPRLWCAVLSLIVARPVRWWKKLDINASDNYSHLCGSFPAIRQATGRKARGFSLFMKIFRFKAFPFFFSVTSCFYLKHPLKRKETTDAENGLFGLCRFLSLFLSVE</sequence>
<reference evidence="1" key="2">
    <citation type="submission" date="2019-09" db="EMBL/GenBank/DDBJ databases">
        <authorList>
            <consortium name="NCBI Pathogen Detection Project"/>
        </authorList>
    </citation>
    <scope>NUCLEOTIDE SEQUENCE</scope>
    <source>
        <strain evidence="1">EC00662</strain>
    </source>
</reference>
<protein>
    <submittedName>
        <fullName evidence="1">Uncharacterized protein</fullName>
    </submittedName>
</protein>
<reference evidence="1" key="1">
    <citation type="journal article" date="2018" name="Genome Biol.">
        <title>SKESA: strategic k-mer extension for scrupulous assemblies.</title>
        <authorList>
            <person name="Souvorov A."/>
            <person name="Agarwala R."/>
            <person name="Lipman D.J."/>
        </authorList>
    </citation>
    <scope>NUCLEOTIDE SEQUENCE</scope>
    <source>
        <strain evidence="1">EC00662</strain>
    </source>
</reference>
<comment type="caution">
    <text evidence="1">The sequence shown here is derived from an EMBL/GenBank/DDBJ whole genome shotgun (WGS) entry which is preliminary data.</text>
</comment>
<evidence type="ECO:0000313" key="1">
    <source>
        <dbReference type="EMBL" id="HAJ1271472.1"/>
    </source>
</evidence>
<name>A0A779JQ57_ECOLX</name>